<feature type="transmembrane region" description="Helical" evidence="11">
    <location>
        <begin position="2298"/>
        <end position="2320"/>
    </location>
</feature>
<dbReference type="Gene3D" id="1.10.287.70">
    <property type="match status" value="1"/>
</dbReference>
<dbReference type="GO" id="GO:0016020">
    <property type="term" value="C:membrane"/>
    <property type="evidence" value="ECO:0007669"/>
    <property type="project" value="InterPro"/>
</dbReference>
<dbReference type="VEuPathDB" id="TriTrypDB:LdCL_160007700"/>
<dbReference type="Pfam" id="PF08709">
    <property type="entry name" value="Ins145_P3_rec"/>
    <property type="match status" value="1"/>
</dbReference>
<dbReference type="GO" id="GO:0012505">
    <property type="term" value="C:endomembrane system"/>
    <property type="evidence" value="ECO:0007669"/>
    <property type="project" value="UniProtKB-SubCell"/>
</dbReference>
<keyword evidence="6" id="KW-0406">Ion transport</keyword>
<keyword evidence="13" id="KW-0675">Receptor</keyword>
<dbReference type="GO" id="GO:0005262">
    <property type="term" value="F:calcium channel activity"/>
    <property type="evidence" value="ECO:0007669"/>
    <property type="project" value="InterPro"/>
</dbReference>
<feature type="transmembrane region" description="Helical" evidence="11">
    <location>
        <begin position="2475"/>
        <end position="2496"/>
    </location>
</feature>
<evidence type="ECO:0000256" key="3">
    <source>
        <dbReference type="ARBA" id="ARBA00022692"/>
    </source>
</evidence>
<evidence type="ECO:0000256" key="11">
    <source>
        <dbReference type="SAM" id="Phobius"/>
    </source>
</evidence>
<protein>
    <submittedName>
        <fullName evidence="13">Inositol 1, 4, 5-trisphosphate/ryanodine receptor family protein</fullName>
    </submittedName>
</protein>
<evidence type="ECO:0000256" key="4">
    <source>
        <dbReference type="ARBA" id="ARBA00022737"/>
    </source>
</evidence>
<proteinExistence type="predicted"/>
<evidence type="ECO:0000256" key="9">
    <source>
        <dbReference type="ARBA" id="ARBA00023303"/>
    </source>
</evidence>
<evidence type="ECO:0000259" key="12">
    <source>
        <dbReference type="PROSITE" id="PS50919"/>
    </source>
</evidence>
<evidence type="ECO:0000256" key="10">
    <source>
        <dbReference type="SAM" id="MobiDB-lite"/>
    </source>
</evidence>
<dbReference type="PROSITE" id="PS50919">
    <property type="entry name" value="MIR"/>
    <property type="match status" value="1"/>
</dbReference>
<dbReference type="InterPro" id="IPR036300">
    <property type="entry name" value="MIR_dom_sf"/>
</dbReference>
<dbReference type="Pfam" id="PF00520">
    <property type="entry name" value="Ion_trans"/>
    <property type="match status" value="1"/>
</dbReference>
<dbReference type="VEuPathDB" id="TriTrypDB:LdBPK_160280.1"/>
<dbReference type="VEuPathDB" id="TriTrypDB:LdCL_160007800"/>
<dbReference type="SUPFAM" id="SSF82109">
    <property type="entry name" value="MIR domain"/>
    <property type="match status" value="2"/>
</dbReference>
<dbReference type="InterPro" id="IPR015925">
    <property type="entry name" value="Ryanodine_IP3_receptor"/>
</dbReference>
<dbReference type="InterPro" id="IPR016093">
    <property type="entry name" value="MIR_motif"/>
</dbReference>
<dbReference type="VEuPathDB" id="TriTrypDB:LDHU3_16.0350"/>
<sequence>MATKENAGHNMPAQPLRYGSLISLYKQSLDGYVVATSSTEAPVGLQRDTPETPLRHEHTVLLLQQGDPVEPSVNRQPDSDVVKYGQTIRLLHYAHQKYLGYHAERYAAGMKGNLRVLLETRRRDANVHERWRIMPRYRLRVEGEPVAAGDAIILQAAETERYLNVAPNVDEEAADSWFLEVSVGESIQGFLIHLYDGDCAPSRRGPPLRCGDCVTLLHTEEHKYVLADPAKQQCVLQTPDSNPAEGSEHMVAWYAASKEEVSYLSLFVIEGANASKGGALRTRGAGNVYRFKSLALGLYLQCGEVAAVESAEGGGAGLGPGVRQASYALSLTPHARSAGTLFQLHCASSNAEEFLGNGGRVFLSCVNSANQKVWVVAGGPVAAEGEDVRHSEVTIASLAHGARTYGVVTLLGRGLKSMRDGLEIRRLQPIALEELHMIRRLLPPLQRYVREMACGVGSPHHVRQAREKVQQLHQLCHRPADPDAENVSEELMNAGRACGGHGAVLNPEWQSKVFQQGVGELALLVVRASLQCPHVHAEKLGSLGMVYPQAGCSNGADSVAAASSFGAAAGGADVASAPSAASASGGSSLFVPMRYSELGDLVDACFELVGVLLYNRPRYAAALQSYADFVMECTRYVPSALRCLAAFYKDNPALVELPMARHRLEFFLEMLASRRHNPDVLHILRRFACCGGEGMVEAQRVILDCFTQNREMAQRVLCPMKWMPLPEGLETTRIAQMPRAEETSSVLAAAGKERKGLVAEGGPTCVEFADTLCQLSAALFTDTREASVAGTVPAGECDASIGAASRQAPLSPASTLPPCSPAAAAPELSTSVRAVREVPMVGIPNSLFEEPEFSDSASLAATTQYRAKDNPLGQLLQKAADAPDVNGTTYFPLEGLLAVMPDWPEVRDTLVPYLAAQIHLLAALAYGEGHARSRPFIFEWVPRAVLAESLQSEALPRRLHGALLELFAKVMVDVDGALNIREQIQNIRCVVSKVPQELVAAKRFVVRYMKATLMSDDDSVAAEYLAALNLLDALVNAGAFQLSEYETLMRLVVRCVDPSCDEQRTYLEMQPVHDCKSRALQLMNLLIDVLLVREALWLVDCFRVWRRPTRFSQLAHINFAAALQQRSTEKWRVVDGGGDGADEEPGRRADVACDCDLDGVYKEEEREAREELIPIAEAFTALMELANCSRSSMLQRQVICVFFRATNFLEELYATASRVQLLTSEDSIGFYAAVNRTSIAVKQLAKASFRRSNTIALANSTLDALDDLLSKPTSGTVAEKLSMMQQVGVPLQLIRMLERVSVPVSEASRQLVFKAVAVLQTMAQSPGIRDELREAVVGAAPLAYQNTNYISLLRTLFVAEDDDCTEMPTQILADVVRCLYREHATLTAIEFLSDWVAAKRSSVHVMAQRQQQVWRAIVSDQQAERCIQLRHGWCSNQGRELRERLLTSDDCYAAKGRTRTHLDLCRLLYLVSNKSEFVKAETVRQEVFGQNSLDALLQVTTDVLVPVYFRYPYVQLLQALVLDDACAVPSLLAHRDFPDFVRLCMMDAARYLQLLGGRCALDEVSEELERREGATLWCVPKNEAEEEMEEALFGAGMYEDFFFGPLCAFTERVCARYRGAISQLSNRVRSQLSVVVNELVDAMCDVLQFFFNMEDGILRGAPHSATGLPSATTAPFPEAQWSLAHFTALRQCLRVAKDNGFSGTARWRGDPFSRLYARLAAYVGAAAKPPNRATAAVSGESSAVVTPGVVLKGGDSCAWNSPIEAGGGAHVLASKWMDYLRSVLADDARMAEKNQLISGAGILLRCGARGATFMRTLFTVLPSLQHPNVVHALTLIRQMVVLMPNNPYDDSVLLPLEEQESDVPHITVTTPVQSRQTFLARWAGDESLEMPLPLLALVGEFVGCDKADAQRAALLAGCTLLQQGHRGMQECYRAFCRRSANDRLLCVLRHHFLDFKDRLRTYHHALSSGSSPSEARHYLTQINISVNVVEALVELLSMAPKTANEVTSDFMVQLLSTIAEALQGPCAANQDMFVAYNAADYLTLLLSKFDASAHEDAALTAVEVVLPAVSWHEAVLGGGREGTSPTATLEERRRRCCSLLQTMALSTLLAMIEGRDDSRLASKLVSTVDLSLLTTAMDRSAASYEARHGPVERKQYNGLSRGDISGSVAALRRYFRDYLHNDYPTSREELQDELALAVSIYGIRQVLRRSKYYRQVSTKLAKIEIVRDGRLERVYFRALNSAVDNLFEFRRTALIQTAVRTSDNERIQHFFNETSDVIMEMSWYNSMRRFCAAYLLNFFLREINALGLLIVFSINLVMVIGIRAPTSPYSSGTPEGIDRALVGLGIVDMCVQGVLLTQALLGLAVVNYKIGWRTWYSRRQEELTRMSDADIAVDRADALLRGKQRLMPTWYERVWLSGYYAFWHAGFLPHFFFCFVSVMGFAQHRIWYALQMMQITINSPVLANLFEALRANLKLLVLTYALLLTFVLVGANISYYNFSQLFDPLGARLNGFNCYTLSQCFLVHVDTLRSGGGIGDVTNWPVFYSKDGYAYWVMFYRIAYYLVVGLVGANLFLGVIIDSLTQHRTHQQLIQADQEKKCFICGIERNEFDIVRPGAYSTHVAEEHNMWQYIFFLHYLSKKDANSHTGQEAYVQQLIAQQDLSFYPIGHSLTLRFKDRGAVDAQMTEGGIPIGGEEEAEDGVPQVVAMATEAGGGDDADGKGAGGHGKNGGGALDGATAHLISSLVEAALKEGLEPLRPTASATTPAAFLLSAKAMRQSMINNEPYPTSMLVRSSWSRASKPTRHTWMALMMDECATMAPLDIAVFVQRTFEDSCLVSAKGSAGRTASIANSDTQSAVVTHLSSSYASSSPRAVPAPLPGLIAGAPAAKARAWAAVARLLCESGDWVRAAAVVDGLPLSVQRTTRHKAVRDEWPLPPYVRETWGRAPDALAANQTTANQATAATPLSSTPAKTAAGPVQSFASQPREALAACRTAELVRVAYSLSRPRAIDATSTLFADTPAASLPGLKSEQQAIVAELRRRGAVLEVVQCVVNWQRRHLALADTEEATTATSADTRADTFDGLKAVKAVLFPFAPPRGGAHQLSGAARAADSAFGRRSAERSGRPPLYALAHLQVIRQVAASHPIILARCLRDRTVVDRLLCHAGEGVVAEVALLFMRHIAGVGSGGTDRGPPAQTPLGEGEGVGAESAKESAASTRLPRSRTSNPSVSAAAGAASLLSQAASKPAPCEDVAAAETCWRALATLLFPLHPYIHAQSKTGKEKFLSALFAALDETKHMIAADRVHSRPTSSAAGGVVSVSLPAQGSTRIHRGCRTLVALSDKARYAIKAAVESVCSPLLSHEPQVRFIRLHMFGQLAKALGDLGVPVPNALAQCLFLCMADTVTPPLFSGASDTSSDSVTKYLSCAPSVRWLHALAMLEAAHEASAYRVSAAHERAILSGLQSISITHTWTSALRTVTAFEMRYQLMPDERTLPTLLLNLKQQSWQDAFRVLRYIPGGEADHASPSVLRDLQLVALKHASWVVPLRLMTHLQHRQADGFMNYLYCLCAAARSGRTELALHFFRSLRHGRGRHSALLSLSPYNELTVAVAAVAMLDYGQAEALVPFSTRVAAMRAAGDTSAATVEAAAESGGLLLTVDGQHMTQAAHACALLALHRHRDLASFLQECAAASLPAVLRRVVVLHCLLGLGHLHAPVRLVFDIIGYQGSMLPVNGVPRSPGADQSSEKAFLTAVAADQQRDGTFETRQRGTAERRQRLYIPVAHQQRQKKALATAWGLFMRDQEAALPPHVTRLVAESMVEEGVGAEYLTAALL</sequence>
<name>A0A504XQX2_LEIDO</name>
<keyword evidence="4" id="KW-0677">Repeat</keyword>
<dbReference type="Pfam" id="PF01365">
    <property type="entry name" value="RYDR_ITPR"/>
    <property type="match status" value="1"/>
</dbReference>
<keyword evidence="7 11" id="KW-0472">Membrane</keyword>
<dbReference type="InterPro" id="IPR013662">
    <property type="entry name" value="RIH_assoc-dom"/>
</dbReference>
<dbReference type="EMBL" id="RHLC01000028">
    <property type="protein sequence ID" value="TPP51211.1"/>
    <property type="molecule type" value="Genomic_DNA"/>
</dbReference>
<feature type="region of interest" description="Disordered" evidence="10">
    <location>
        <begin position="3184"/>
        <end position="3226"/>
    </location>
</feature>
<evidence type="ECO:0000256" key="2">
    <source>
        <dbReference type="ARBA" id="ARBA00022448"/>
    </source>
</evidence>
<evidence type="ECO:0000313" key="14">
    <source>
        <dbReference type="Proteomes" id="UP000318447"/>
    </source>
</evidence>
<comment type="subcellular location">
    <subcellularLocation>
        <location evidence="1">Endomembrane system</location>
        <topology evidence="1">Multi-pass membrane protein</topology>
    </subcellularLocation>
</comment>
<feature type="domain" description="MIR" evidence="12">
    <location>
        <begin position="79"/>
        <end position="136"/>
    </location>
</feature>
<evidence type="ECO:0000256" key="5">
    <source>
        <dbReference type="ARBA" id="ARBA00022989"/>
    </source>
</evidence>
<comment type="caution">
    <text evidence="13">The sequence shown here is derived from an EMBL/GenBank/DDBJ whole genome shotgun (WGS) entry which is preliminary data.</text>
</comment>
<gene>
    <name evidence="13" type="ORF">CGC21_25215</name>
</gene>
<keyword evidence="3 11" id="KW-0812">Transmembrane</keyword>
<evidence type="ECO:0000256" key="1">
    <source>
        <dbReference type="ARBA" id="ARBA00004127"/>
    </source>
</evidence>
<evidence type="ECO:0000256" key="7">
    <source>
        <dbReference type="ARBA" id="ARBA00023136"/>
    </source>
</evidence>
<reference evidence="14" key="1">
    <citation type="submission" date="2019-02" db="EMBL/GenBank/DDBJ databases">
        <title>FDA dAtabase for Regulatory Grade micrObial Sequences (FDA-ARGOS): Supporting development and validation of Infectious Disease Dx tests.</title>
        <authorList>
            <person name="Duncan R."/>
            <person name="Fisher C."/>
            <person name="Tallon L."/>
            <person name="Sadzewicz L."/>
            <person name="Sengamalay N."/>
            <person name="Ott S."/>
            <person name="Godinez A."/>
            <person name="Nagaraj S."/>
            <person name="Vavikolanu K."/>
            <person name="Nadendla S."/>
            <person name="Aluvathingal J."/>
            <person name="Sichtig H."/>
        </authorList>
    </citation>
    <scope>NUCLEOTIDE SEQUENCE [LARGE SCALE GENOMIC DNA]</scope>
    <source>
        <strain evidence="14">FDAARGOS_361</strain>
    </source>
</reference>
<organism evidence="13 14">
    <name type="scientific">Leishmania donovani</name>
    <dbReference type="NCBI Taxonomy" id="5661"/>
    <lineage>
        <taxon>Eukaryota</taxon>
        <taxon>Discoba</taxon>
        <taxon>Euglenozoa</taxon>
        <taxon>Kinetoplastea</taxon>
        <taxon>Metakinetoplastina</taxon>
        <taxon>Trypanosomatida</taxon>
        <taxon>Trypanosomatidae</taxon>
        <taxon>Leishmaniinae</taxon>
        <taxon>Leishmania</taxon>
    </lineage>
</organism>
<dbReference type="PANTHER" id="PTHR13715">
    <property type="entry name" value="RYANODINE RECEPTOR AND IP3 RECEPTOR"/>
    <property type="match status" value="1"/>
</dbReference>
<accession>A0A504XQX2</accession>
<dbReference type="VEuPathDB" id="TriTrypDB:LDHU3_16.0340"/>
<evidence type="ECO:0000313" key="13">
    <source>
        <dbReference type="EMBL" id="TPP51211.1"/>
    </source>
</evidence>
<feature type="transmembrane region" description="Helical" evidence="11">
    <location>
        <begin position="2420"/>
        <end position="2442"/>
    </location>
</feature>
<feature type="transmembrane region" description="Helical" evidence="11">
    <location>
        <begin position="2558"/>
        <end position="2577"/>
    </location>
</feature>
<dbReference type="InterPro" id="IPR005821">
    <property type="entry name" value="Ion_trans_dom"/>
</dbReference>
<dbReference type="VEuPathDB" id="TriTrypDB:LdBPK_160290.1"/>
<dbReference type="InterPro" id="IPR000699">
    <property type="entry name" value="RIH_dom"/>
</dbReference>
<keyword evidence="2" id="KW-0813">Transport</keyword>
<keyword evidence="5 11" id="KW-1133">Transmembrane helix</keyword>
<dbReference type="PANTHER" id="PTHR13715:SF99">
    <property type="entry name" value="INOSITOL 1,4,5-TRISPHOSPHATE RECEPTOR-LIKE PROTEIN A"/>
    <property type="match status" value="1"/>
</dbReference>
<dbReference type="Gene3D" id="2.80.10.50">
    <property type="match status" value="2"/>
</dbReference>
<evidence type="ECO:0000256" key="6">
    <source>
        <dbReference type="ARBA" id="ARBA00023065"/>
    </source>
</evidence>
<keyword evidence="9" id="KW-0407">Ion channel</keyword>
<dbReference type="Proteomes" id="UP000318447">
    <property type="component" value="Unassembled WGS sequence"/>
</dbReference>
<evidence type="ECO:0000256" key="8">
    <source>
        <dbReference type="ARBA" id="ARBA00023286"/>
    </source>
</evidence>
<keyword evidence="8" id="KW-1071">Ligand-gated ion channel</keyword>
<dbReference type="Pfam" id="PF08454">
    <property type="entry name" value="RIH_assoc"/>
    <property type="match status" value="1"/>
</dbReference>
<dbReference type="InterPro" id="IPR014821">
    <property type="entry name" value="Ins145_P3_rcpt"/>
</dbReference>